<dbReference type="Proteomes" id="UP000321621">
    <property type="component" value="Unassembled WGS sequence"/>
</dbReference>
<comment type="caution">
    <text evidence="2">The sequence shown here is derived from an EMBL/GenBank/DDBJ whole genome shotgun (WGS) entry which is preliminary data.</text>
</comment>
<dbReference type="EMBL" id="QXFI01000018">
    <property type="protein sequence ID" value="RIV45222.1"/>
    <property type="molecule type" value="Genomic_DNA"/>
</dbReference>
<dbReference type="AlphaFoldDB" id="A0A3A1NMF2"/>
<gene>
    <name evidence="2" type="ORF">D2V05_06530</name>
    <name evidence="3" type="ORF">FQ017_06470</name>
</gene>
<evidence type="ECO:0000313" key="2">
    <source>
        <dbReference type="EMBL" id="RIV45222.1"/>
    </source>
</evidence>
<accession>A0A3A1NMF2</accession>
<evidence type="ECO:0000313" key="4">
    <source>
        <dbReference type="Proteomes" id="UP000266691"/>
    </source>
</evidence>
<name>A0A3A1NMF2_9FLAO</name>
<evidence type="ECO:0000256" key="1">
    <source>
        <dbReference type="SAM" id="SignalP"/>
    </source>
</evidence>
<keyword evidence="1" id="KW-0732">Signal</keyword>
<reference evidence="3 5" key="2">
    <citation type="submission" date="2019-07" db="EMBL/GenBank/DDBJ databases">
        <title>Draft genome of two Muricauda strains isolated from deep sea.</title>
        <authorList>
            <person name="Sun C."/>
        </authorList>
    </citation>
    <scope>NUCLEOTIDE SEQUENCE [LARGE SCALE GENOMIC DNA]</scope>
    <source>
        <strain evidence="3 5">72</strain>
    </source>
</reference>
<sequence length="210" mass="23648">MKTKMILTMALLLLCLPLTTHSQELRGKIQRSVKELKTVFPQIPKEKIQLLDQLAARMVSNMGETPYTVVFVDQDNDDMGQLAMIWLRTGLMYYGLYDRFKVESAGLDTANETLPGLALLKNDGFRVSNAQGESLFTYSVRYGSDSWTINRKTLESLHLDEDSSVKVYVQDGLTDRNAEVLFENKAVIAGEMIYVATQVDAIIKAKMNNP</sequence>
<evidence type="ECO:0000313" key="3">
    <source>
        <dbReference type="EMBL" id="TXJ96693.1"/>
    </source>
</evidence>
<reference evidence="2 4" key="1">
    <citation type="submission" date="2018-08" db="EMBL/GenBank/DDBJ databases">
        <title>Proposal of Muricauda 72 sp.nov. and Muricauda NH166 sp.nov., isolated from seawater.</title>
        <authorList>
            <person name="Cheng H."/>
            <person name="Wu Y.-H."/>
            <person name="Guo L.-L."/>
            <person name="Xu X.-W."/>
        </authorList>
    </citation>
    <scope>NUCLEOTIDE SEQUENCE [LARGE SCALE GENOMIC DNA]</scope>
    <source>
        <strain evidence="2 4">72</strain>
    </source>
</reference>
<dbReference type="EMBL" id="VNWK01000018">
    <property type="protein sequence ID" value="TXJ96693.1"/>
    <property type="molecule type" value="Genomic_DNA"/>
</dbReference>
<evidence type="ECO:0000313" key="5">
    <source>
        <dbReference type="Proteomes" id="UP000321621"/>
    </source>
</evidence>
<proteinExistence type="predicted"/>
<keyword evidence="5" id="KW-1185">Reference proteome</keyword>
<protein>
    <recommendedName>
        <fullName evidence="6">DUF4251 domain-containing protein</fullName>
    </recommendedName>
</protein>
<organism evidence="2 4">
    <name type="scientific">Flagellimonas pelagia</name>
    <dbReference type="NCBI Taxonomy" id="2306998"/>
    <lineage>
        <taxon>Bacteria</taxon>
        <taxon>Pseudomonadati</taxon>
        <taxon>Bacteroidota</taxon>
        <taxon>Flavobacteriia</taxon>
        <taxon>Flavobacteriales</taxon>
        <taxon>Flavobacteriaceae</taxon>
        <taxon>Flagellimonas</taxon>
    </lineage>
</organism>
<dbReference type="RefSeq" id="WP_108423558.1">
    <property type="nucleotide sequence ID" value="NZ_QXFI01000018.1"/>
</dbReference>
<feature type="signal peptide" evidence="1">
    <location>
        <begin position="1"/>
        <end position="22"/>
    </location>
</feature>
<dbReference type="OrthoDB" id="1421020at2"/>
<dbReference type="Proteomes" id="UP000266691">
    <property type="component" value="Unassembled WGS sequence"/>
</dbReference>
<evidence type="ECO:0008006" key="6">
    <source>
        <dbReference type="Google" id="ProtNLM"/>
    </source>
</evidence>
<feature type="chain" id="PRO_5017247681" description="DUF4251 domain-containing protein" evidence="1">
    <location>
        <begin position="23"/>
        <end position="210"/>
    </location>
</feature>